<dbReference type="AlphaFoldDB" id="A0A502DV39"/>
<gene>
    <name evidence="3" type="ORF">EAH82_05865</name>
</gene>
<evidence type="ECO:0000313" key="3">
    <source>
        <dbReference type="EMBL" id="TPG29358.1"/>
    </source>
</evidence>
<sequence length="163" mass="16781">MADINDKPAATGTGAVVGGAIGGVAGGAAAGAAVGGMTGPVGALVGAAVGAVAGAVAGRSMKTDPVAEDAYWKDNYSSRPYITPGATYDDYGPAYRHGVDAYSRNPERSFDDVEPELSRDWGTTRGKSKLEWEHAKHATRDAWDRASNAVERAIPGDSDRDGR</sequence>
<dbReference type="RefSeq" id="WP_140839737.1">
    <property type="nucleotide sequence ID" value="NZ_RCZI01000002.1"/>
</dbReference>
<name>A0A502DV39_9BURK</name>
<feature type="region of interest" description="Disordered" evidence="1">
    <location>
        <begin position="102"/>
        <end position="163"/>
    </location>
</feature>
<feature type="compositionally biased region" description="Basic and acidic residues" evidence="1">
    <location>
        <begin position="128"/>
        <end position="144"/>
    </location>
</feature>
<accession>A0A502DV39</accession>
<evidence type="ECO:0000259" key="2">
    <source>
        <dbReference type="Pfam" id="PF13488"/>
    </source>
</evidence>
<comment type="caution">
    <text evidence="3">The sequence shown here is derived from an EMBL/GenBank/DDBJ whole genome shotgun (WGS) entry which is preliminary data.</text>
</comment>
<dbReference type="OrthoDB" id="282393at2"/>
<protein>
    <recommendedName>
        <fullName evidence="2">Glycine zipper domain-containing protein</fullName>
    </recommendedName>
</protein>
<evidence type="ECO:0000313" key="4">
    <source>
        <dbReference type="Proteomes" id="UP000319212"/>
    </source>
</evidence>
<evidence type="ECO:0000256" key="1">
    <source>
        <dbReference type="SAM" id="MobiDB-lite"/>
    </source>
</evidence>
<dbReference type="Pfam" id="PF13488">
    <property type="entry name" value="Gly-zipper_Omp"/>
    <property type="match status" value="1"/>
</dbReference>
<proteinExistence type="predicted"/>
<dbReference type="InterPro" id="IPR039567">
    <property type="entry name" value="Gly-zipper"/>
</dbReference>
<dbReference type="EMBL" id="RCZI01000002">
    <property type="protein sequence ID" value="TPG29358.1"/>
    <property type="molecule type" value="Genomic_DNA"/>
</dbReference>
<feature type="domain" description="Glycine zipper" evidence="2">
    <location>
        <begin position="23"/>
        <end position="63"/>
    </location>
</feature>
<reference evidence="3 4" key="1">
    <citation type="journal article" date="2019" name="Environ. Microbiol.">
        <title>Species interactions and distinct microbial communities in high Arctic permafrost affected cryosols are associated with the CH4 and CO2 gas fluxes.</title>
        <authorList>
            <person name="Altshuler I."/>
            <person name="Hamel J."/>
            <person name="Turney S."/>
            <person name="Magnuson E."/>
            <person name="Levesque R."/>
            <person name="Greer C."/>
            <person name="Whyte L.G."/>
        </authorList>
    </citation>
    <scope>NUCLEOTIDE SEQUENCE [LARGE SCALE GENOMIC DNA]</scope>
    <source>
        <strain evidence="3 4">S06.C</strain>
    </source>
</reference>
<dbReference type="Proteomes" id="UP000319212">
    <property type="component" value="Unassembled WGS sequence"/>
</dbReference>
<organism evidence="3 4">
    <name type="scientific">Variovorax guangxiensis</name>
    <dbReference type="NCBI Taxonomy" id="1775474"/>
    <lineage>
        <taxon>Bacteria</taxon>
        <taxon>Pseudomonadati</taxon>
        <taxon>Pseudomonadota</taxon>
        <taxon>Betaproteobacteria</taxon>
        <taxon>Burkholderiales</taxon>
        <taxon>Comamonadaceae</taxon>
        <taxon>Variovorax</taxon>
    </lineage>
</organism>
<feature type="compositionally biased region" description="Basic and acidic residues" evidence="1">
    <location>
        <begin position="105"/>
        <end position="119"/>
    </location>
</feature>